<dbReference type="InterPro" id="IPR029084">
    <property type="entry name" value="Imm30"/>
</dbReference>
<proteinExistence type="predicted"/>
<dbReference type="Proteomes" id="UP000023435">
    <property type="component" value="Unassembled WGS sequence"/>
</dbReference>
<protein>
    <recommendedName>
        <fullName evidence="1">Immunity protein 30 domain-containing protein</fullName>
    </recommendedName>
</protein>
<feature type="domain" description="Immunity protein 30" evidence="1">
    <location>
        <begin position="21"/>
        <end position="102"/>
    </location>
</feature>
<sequence>MRTAAEIAHDLNAFGRIDEANVARFDELLAEVCQSRDEALIPALLMRLDDDCDFHEVVFGVVHAVERFSDEAYFRALTSHLAELQTRGREWCELLHTRILNSPPHFDRFLASFASLHPAIREQEIGILRRIAADPDFALRCRIGIERLHAMPPSTSERRPFNG</sequence>
<gene>
    <name evidence="2" type="ORF">AZ78_4988</name>
</gene>
<accession>A0A108U4C3</accession>
<dbReference type="Pfam" id="PF15565">
    <property type="entry name" value="Imm30"/>
    <property type="match status" value="1"/>
</dbReference>
<reference evidence="2 3" key="1">
    <citation type="journal article" date="2014" name="Genome Announc.">
        <title>Draft Genome Sequence of Lysobacter capsici AZ78, a Bacterium Antagonistic to Plant-Pathogenic Oomycetes.</title>
        <authorList>
            <person name="Puopolo G."/>
            <person name="Sonego P."/>
            <person name="Engelen K."/>
            <person name="Pertot I."/>
        </authorList>
    </citation>
    <scope>NUCLEOTIDE SEQUENCE [LARGE SCALE GENOMIC DNA]</scope>
    <source>
        <strain evidence="2 3">AZ78</strain>
    </source>
</reference>
<dbReference type="EMBL" id="JAJA02000002">
    <property type="protein sequence ID" value="KWS02321.1"/>
    <property type="molecule type" value="Genomic_DNA"/>
</dbReference>
<dbReference type="RefSeq" id="WP_036102702.1">
    <property type="nucleotide sequence ID" value="NZ_JAJA02000002.1"/>
</dbReference>
<dbReference type="AlphaFoldDB" id="A0A108U4C3"/>
<organism evidence="2 3">
    <name type="scientific">Lysobacter capsici AZ78</name>
    <dbReference type="NCBI Taxonomy" id="1444315"/>
    <lineage>
        <taxon>Bacteria</taxon>
        <taxon>Pseudomonadati</taxon>
        <taxon>Pseudomonadota</taxon>
        <taxon>Gammaproteobacteria</taxon>
        <taxon>Lysobacterales</taxon>
        <taxon>Lysobacteraceae</taxon>
        <taxon>Lysobacter</taxon>
    </lineage>
</organism>
<name>A0A108U4C3_9GAMM</name>
<evidence type="ECO:0000313" key="2">
    <source>
        <dbReference type="EMBL" id="KWS02321.1"/>
    </source>
</evidence>
<keyword evidence="3" id="KW-1185">Reference proteome</keyword>
<comment type="caution">
    <text evidence="2">The sequence shown here is derived from an EMBL/GenBank/DDBJ whole genome shotgun (WGS) entry which is preliminary data.</text>
</comment>
<evidence type="ECO:0000259" key="1">
    <source>
        <dbReference type="Pfam" id="PF15565"/>
    </source>
</evidence>
<evidence type="ECO:0000313" key="3">
    <source>
        <dbReference type="Proteomes" id="UP000023435"/>
    </source>
</evidence>
<dbReference type="OrthoDB" id="7009327at2"/>